<dbReference type="Proteomes" id="UP000006727">
    <property type="component" value="Chromosome 23"/>
</dbReference>
<feature type="domain" description="C2H2-type" evidence="2">
    <location>
        <begin position="151"/>
        <end position="179"/>
    </location>
</feature>
<dbReference type="GO" id="GO:0004540">
    <property type="term" value="F:RNA nuclease activity"/>
    <property type="evidence" value="ECO:0007669"/>
    <property type="project" value="InterPro"/>
</dbReference>
<dbReference type="AlphaFoldDB" id="A0A2K1IID7"/>
<name>A0A2K1IID7_PHYPA</name>
<dbReference type="InterPro" id="IPR013087">
    <property type="entry name" value="Znf_C2H2_type"/>
</dbReference>
<organism evidence="3">
    <name type="scientific">Physcomitrium patens</name>
    <name type="common">Spreading-leaved earth moss</name>
    <name type="synonym">Physcomitrella patens</name>
    <dbReference type="NCBI Taxonomy" id="3218"/>
    <lineage>
        <taxon>Eukaryota</taxon>
        <taxon>Viridiplantae</taxon>
        <taxon>Streptophyta</taxon>
        <taxon>Embryophyta</taxon>
        <taxon>Bryophyta</taxon>
        <taxon>Bryophytina</taxon>
        <taxon>Bryopsida</taxon>
        <taxon>Funariidae</taxon>
        <taxon>Funariales</taxon>
        <taxon>Funariaceae</taxon>
        <taxon>Physcomitrium</taxon>
    </lineage>
</organism>
<dbReference type="Gramene" id="Pp3c23_7520V3.1">
    <property type="protein sequence ID" value="Pp3c23_7520V3.1"/>
    <property type="gene ID" value="Pp3c23_7520"/>
</dbReference>
<dbReference type="EMBL" id="ABEU02000023">
    <property type="protein sequence ID" value="PNR29035.1"/>
    <property type="molecule type" value="Genomic_DNA"/>
</dbReference>
<evidence type="ECO:0000313" key="5">
    <source>
        <dbReference type="Proteomes" id="UP000006727"/>
    </source>
</evidence>
<keyword evidence="5" id="KW-1185">Reference proteome</keyword>
<evidence type="ECO:0000313" key="4">
    <source>
        <dbReference type="EnsemblPlants" id="Pp3c23_7520V3.1"/>
    </source>
</evidence>
<dbReference type="EnsemblPlants" id="Pp3c23_7520V3.1">
    <property type="protein sequence ID" value="Pp3c23_7520V3.1"/>
    <property type="gene ID" value="Pp3c23_7520"/>
</dbReference>
<dbReference type="KEGG" id="ppp:112275762"/>
<dbReference type="PROSITE" id="PS50157">
    <property type="entry name" value="ZINC_FINGER_C2H2_2"/>
    <property type="match status" value="1"/>
</dbReference>
<keyword evidence="1" id="KW-0862">Zinc</keyword>
<dbReference type="CDD" id="cd18725">
    <property type="entry name" value="PIN_LabA-like"/>
    <property type="match status" value="1"/>
</dbReference>
<reference evidence="3 5" key="1">
    <citation type="journal article" date="2008" name="Science">
        <title>The Physcomitrella genome reveals evolutionary insights into the conquest of land by plants.</title>
        <authorList>
            <person name="Rensing S."/>
            <person name="Lang D."/>
            <person name="Zimmer A."/>
            <person name="Terry A."/>
            <person name="Salamov A."/>
            <person name="Shapiro H."/>
            <person name="Nishiyama T."/>
            <person name="Perroud P.-F."/>
            <person name="Lindquist E."/>
            <person name="Kamisugi Y."/>
            <person name="Tanahashi T."/>
            <person name="Sakakibara K."/>
            <person name="Fujita T."/>
            <person name="Oishi K."/>
            <person name="Shin-I T."/>
            <person name="Kuroki Y."/>
            <person name="Toyoda A."/>
            <person name="Suzuki Y."/>
            <person name="Hashimoto A."/>
            <person name="Yamaguchi K."/>
            <person name="Sugano A."/>
            <person name="Kohara Y."/>
            <person name="Fujiyama A."/>
            <person name="Anterola A."/>
            <person name="Aoki S."/>
            <person name="Ashton N."/>
            <person name="Barbazuk W.B."/>
            <person name="Barker E."/>
            <person name="Bennetzen J."/>
            <person name="Bezanilla M."/>
            <person name="Blankenship R."/>
            <person name="Cho S.H."/>
            <person name="Dutcher S."/>
            <person name="Estelle M."/>
            <person name="Fawcett J.A."/>
            <person name="Gundlach H."/>
            <person name="Hanada K."/>
            <person name="Heyl A."/>
            <person name="Hicks K.A."/>
            <person name="Hugh J."/>
            <person name="Lohr M."/>
            <person name="Mayer K."/>
            <person name="Melkozernov A."/>
            <person name="Murata T."/>
            <person name="Nelson D."/>
            <person name="Pils B."/>
            <person name="Prigge M."/>
            <person name="Reiss B."/>
            <person name="Renner T."/>
            <person name="Rombauts S."/>
            <person name="Rushton P."/>
            <person name="Sanderfoot A."/>
            <person name="Schween G."/>
            <person name="Shiu S.-H."/>
            <person name="Stueber K."/>
            <person name="Theodoulou F.L."/>
            <person name="Tu H."/>
            <person name="Van de Peer Y."/>
            <person name="Verrier P.J."/>
            <person name="Waters E."/>
            <person name="Wood A."/>
            <person name="Yang L."/>
            <person name="Cove D."/>
            <person name="Cuming A."/>
            <person name="Hasebe M."/>
            <person name="Lucas S."/>
            <person name="Mishler D.B."/>
            <person name="Reski R."/>
            <person name="Grigoriev I."/>
            <person name="Quatrano R.S."/>
            <person name="Boore J.L."/>
        </authorList>
    </citation>
    <scope>NUCLEOTIDE SEQUENCE [LARGE SCALE GENOMIC DNA]</scope>
    <source>
        <strain evidence="4 5">cv. Gransden 2004</strain>
    </source>
</reference>
<dbReference type="OrthoDB" id="3518456at2759"/>
<dbReference type="GeneID" id="112275762"/>
<dbReference type="PaxDb" id="3218-PP1S10_268V6.1"/>
<dbReference type="Gramene" id="Pp3c23_7520V3.2">
    <property type="protein sequence ID" value="Pp3c23_7520V3.2"/>
    <property type="gene ID" value="Pp3c23_7520"/>
</dbReference>
<dbReference type="OMA" id="WPMESLA"/>
<gene>
    <name evidence="4" type="primary">LOC112275762</name>
    <name evidence="3" type="ORF">PHYPA_027727</name>
</gene>
<dbReference type="InterPro" id="IPR021139">
    <property type="entry name" value="NYN"/>
</dbReference>
<dbReference type="GO" id="GO:0008270">
    <property type="term" value="F:zinc ion binding"/>
    <property type="evidence" value="ECO:0007669"/>
    <property type="project" value="UniProtKB-KW"/>
</dbReference>
<reference evidence="3 5" key="2">
    <citation type="journal article" date="2018" name="Plant J.">
        <title>The Physcomitrella patens chromosome-scale assembly reveals moss genome structure and evolution.</title>
        <authorList>
            <person name="Lang D."/>
            <person name="Ullrich K.K."/>
            <person name="Murat F."/>
            <person name="Fuchs J."/>
            <person name="Jenkins J."/>
            <person name="Haas F.B."/>
            <person name="Piednoel M."/>
            <person name="Gundlach H."/>
            <person name="Van Bel M."/>
            <person name="Meyberg R."/>
            <person name="Vives C."/>
            <person name="Morata J."/>
            <person name="Symeonidi A."/>
            <person name="Hiss M."/>
            <person name="Muchero W."/>
            <person name="Kamisugi Y."/>
            <person name="Saleh O."/>
            <person name="Blanc G."/>
            <person name="Decker E.L."/>
            <person name="van Gessel N."/>
            <person name="Grimwood J."/>
            <person name="Hayes R.D."/>
            <person name="Graham S.W."/>
            <person name="Gunter L.E."/>
            <person name="McDaniel S.F."/>
            <person name="Hoernstein S.N.W."/>
            <person name="Larsson A."/>
            <person name="Li F.W."/>
            <person name="Perroud P.F."/>
            <person name="Phillips J."/>
            <person name="Ranjan P."/>
            <person name="Rokshar D.S."/>
            <person name="Rothfels C.J."/>
            <person name="Schneider L."/>
            <person name="Shu S."/>
            <person name="Stevenson D.W."/>
            <person name="Thummler F."/>
            <person name="Tillich M."/>
            <person name="Villarreal Aguilar J.C."/>
            <person name="Widiez T."/>
            <person name="Wong G.K."/>
            <person name="Wymore A."/>
            <person name="Zhang Y."/>
            <person name="Zimmer A.D."/>
            <person name="Quatrano R.S."/>
            <person name="Mayer K.F.X."/>
            <person name="Goodstein D."/>
            <person name="Casacuberta J.M."/>
            <person name="Vandepoele K."/>
            <person name="Reski R."/>
            <person name="Cuming A.C."/>
            <person name="Tuskan G.A."/>
            <person name="Maumus F."/>
            <person name="Salse J."/>
            <person name="Schmutz J."/>
            <person name="Rensing S.A."/>
        </authorList>
    </citation>
    <scope>NUCLEOTIDE SEQUENCE [LARGE SCALE GENOMIC DNA]</scope>
    <source>
        <strain evidence="4 5">cv. Gransden 2004</strain>
    </source>
</reference>
<sequence>MARRGSFLAQTLLSKLVSSPSPLPSARLFAVFGIRSLCSGTISAPPLPSGAGKGIGEEDERPHSAEIDHESRKVAVFWDLDNKPPRNVPPYDAAVRLIEMAAGFGEVVDVAAYANRYAFAYLPLWVKEQRKERRQLDRLERAGIIKPSEPYVCGYCGRKCKTNEKLKKHFRDLHERERNKRMNRMNSLKGNKRLKYRASLSEKEERYRAAAKEVLVPQVGYGLAGELRRAGVYVRMVSDKSQAADEALKSHMNRSIRQGVDCICLVSDDSDFANILKLAQSKHLHTVVVGDSSSLSRFADEKFSWRDVASGAALAVANEIEGQWSLEDGYKNGFEDRFYPEYERRRARTGNNWDFSISDSDSEEDFWDIDEGKEVMDPEGNAVWPMESLANERCEKKVLTRKDFWWLPHSDEDLPESHRLNKTE</sequence>
<dbReference type="Pfam" id="PF01936">
    <property type="entry name" value="NYN"/>
    <property type="match status" value="1"/>
</dbReference>
<evidence type="ECO:0000259" key="2">
    <source>
        <dbReference type="PROSITE" id="PS50157"/>
    </source>
</evidence>
<evidence type="ECO:0000256" key="1">
    <source>
        <dbReference type="PROSITE-ProRule" id="PRU00042"/>
    </source>
</evidence>
<proteinExistence type="predicted"/>
<dbReference type="Gene3D" id="3.40.50.1010">
    <property type="entry name" value="5'-nuclease"/>
    <property type="match status" value="1"/>
</dbReference>
<keyword evidence="1" id="KW-0479">Metal-binding</keyword>
<dbReference type="PANTHER" id="PTHR35744:SF2">
    <property type="entry name" value="OS06G0166200 PROTEIN"/>
    <property type="match status" value="1"/>
</dbReference>
<reference evidence="4" key="3">
    <citation type="submission" date="2020-12" db="UniProtKB">
        <authorList>
            <consortium name="EnsemblPlants"/>
        </authorList>
    </citation>
    <scope>IDENTIFICATION</scope>
</reference>
<dbReference type="FunCoup" id="A0A2K1IID7">
    <property type="interactions" value="51"/>
</dbReference>
<evidence type="ECO:0000313" key="3">
    <source>
        <dbReference type="EMBL" id="PNR29035.1"/>
    </source>
</evidence>
<dbReference type="PANTHER" id="PTHR35744">
    <property type="entry name" value="C2H2-TYPE DOMAIN-CONTAINING PROTEIN"/>
    <property type="match status" value="1"/>
</dbReference>
<dbReference type="EnsemblPlants" id="Pp3c23_7520V3.2">
    <property type="protein sequence ID" value="Pp3c23_7520V3.2"/>
    <property type="gene ID" value="Pp3c23_7520"/>
</dbReference>
<dbReference type="RefSeq" id="XP_024362154.1">
    <property type="nucleotide sequence ID" value="XM_024506386.2"/>
</dbReference>
<protein>
    <recommendedName>
        <fullName evidence="2">C2H2-type domain-containing protein</fullName>
    </recommendedName>
</protein>
<dbReference type="SUPFAM" id="SSF57667">
    <property type="entry name" value="beta-beta-alpha zinc fingers"/>
    <property type="match status" value="1"/>
</dbReference>
<keyword evidence="1" id="KW-0863">Zinc-finger</keyword>
<dbReference type="PROSITE" id="PS00028">
    <property type="entry name" value="ZINC_FINGER_C2H2_1"/>
    <property type="match status" value="1"/>
</dbReference>
<dbReference type="InterPro" id="IPR036236">
    <property type="entry name" value="Znf_C2H2_sf"/>
</dbReference>
<accession>A0A2K1IID7</accession>